<protein>
    <submittedName>
        <fullName evidence="2">Uncharacterized protein</fullName>
    </submittedName>
</protein>
<gene>
    <name evidence="2" type="ORF">IHE39_18295</name>
</gene>
<accession>A0ABR9GRD6</accession>
<sequence>MPDDNKRETGARAPRSKSSSDSHEEFSQQAAANKQPSDKYGNTAPLDEAEEKVRHSDGQNPAGSERGFEVEPGGSEQPGYRMKKRSPRPVPSPATEKASGAGQEIAERSEDAKAPKPDRRAGA</sequence>
<feature type="region of interest" description="Disordered" evidence="1">
    <location>
        <begin position="1"/>
        <end position="123"/>
    </location>
</feature>
<feature type="compositionally biased region" description="Basic and acidic residues" evidence="1">
    <location>
        <begin position="1"/>
        <end position="10"/>
    </location>
</feature>
<reference evidence="2 3" key="1">
    <citation type="submission" date="2020-09" db="EMBL/GenBank/DDBJ databases">
        <title>Draft Genome Sequence of Aminobacter carboxidus type strain DSM 1086, a soil Gram-negative carboxydobacterium.</title>
        <authorList>
            <person name="Turrini P."/>
            <person name="Tescari M."/>
            <person name="Artuso I."/>
            <person name="Lugli G.A."/>
            <person name="Frangipani E."/>
            <person name="Ventura M."/>
            <person name="Visca P."/>
        </authorList>
    </citation>
    <scope>NUCLEOTIDE SEQUENCE [LARGE SCALE GENOMIC DNA]</scope>
    <source>
        <strain evidence="2 3">DSM 1086</strain>
    </source>
</reference>
<evidence type="ECO:0000313" key="2">
    <source>
        <dbReference type="EMBL" id="MBE1206245.1"/>
    </source>
</evidence>
<evidence type="ECO:0000313" key="3">
    <source>
        <dbReference type="Proteomes" id="UP000598227"/>
    </source>
</evidence>
<dbReference type="RefSeq" id="WP_192567534.1">
    <property type="nucleotide sequence ID" value="NZ_JACZEP010000005.1"/>
</dbReference>
<keyword evidence="3" id="KW-1185">Reference proteome</keyword>
<name>A0ABR9GRD6_9HYPH</name>
<evidence type="ECO:0000256" key="1">
    <source>
        <dbReference type="SAM" id="MobiDB-lite"/>
    </source>
</evidence>
<proteinExistence type="predicted"/>
<feature type="compositionally biased region" description="Basic and acidic residues" evidence="1">
    <location>
        <begin position="105"/>
        <end position="123"/>
    </location>
</feature>
<dbReference type="EMBL" id="JACZEP010000005">
    <property type="protein sequence ID" value="MBE1206245.1"/>
    <property type="molecule type" value="Genomic_DNA"/>
</dbReference>
<dbReference type="Proteomes" id="UP000598227">
    <property type="component" value="Unassembled WGS sequence"/>
</dbReference>
<organism evidence="2 3">
    <name type="scientific">Aminobacter carboxidus</name>
    <dbReference type="NCBI Taxonomy" id="376165"/>
    <lineage>
        <taxon>Bacteria</taxon>
        <taxon>Pseudomonadati</taxon>
        <taxon>Pseudomonadota</taxon>
        <taxon>Alphaproteobacteria</taxon>
        <taxon>Hyphomicrobiales</taxon>
        <taxon>Phyllobacteriaceae</taxon>
        <taxon>Aminobacter</taxon>
    </lineage>
</organism>
<comment type="caution">
    <text evidence="2">The sequence shown here is derived from an EMBL/GenBank/DDBJ whole genome shotgun (WGS) entry which is preliminary data.</text>
</comment>